<comment type="caution">
    <text evidence="5">The sequence shown here is derived from an EMBL/GenBank/DDBJ whole genome shotgun (WGS) entry which is preliminary data.</text>
</comment>
<dbReference type="PANTHER" id="PTHR42681:SF1">
    <property type="entry name" value="MALONYL-COA-ACYL CARRIER PROTEIN TRANSACYLASE, MITOCHONDRIAL"/>
    <property type="match status" value="1"/>
</dbReference>
<sequence>MRLITFPGQGTSISIPVLKALIRNKQKEFNKIIENNGPKTNDLINYIFRNPSSPGSIAVCSNLYYKLYELLERDNIKKRSQDYLLLGHSLGELTCLCVNNLFTLRDLFNIANYRNELMVKSTEKYLIAHKMNHSTKFEMWALSSPRATNLPLQVHNLLQSIRSMAPTIAIANVNSIKQCVVTGLVDDLERLRIESQARFPALRITELTNPNNIAFHNNNVLRPIQEPLYDYIWDILKLNHQNTTTELMYPIVGNLDGRISLLVHHAIERFVRCSSNTVQFTYCYDTINSFVPRERIKGKKNISISMGPGNVIYNLVRRNCDLESFEYSSLATINEYHNMMNNPKQTKT</sequence>
<dbReference type="PANTHER" id="PTHR42681">
    <property type="entry name" value="MALONYL-COA-ACYL CARRIER PROTEIN TRANSACYLASE, MITOCHONDRIAL"/>
    <property type="match status" value="1"/>
</dbReference>
<keyword evidence="6" id="KW-1185">Reference proteome</keyword>
<dbReference type="InterPro" id="IPR001227">
    <property type="entry name" value="Ac_transferase_dom_sf"/>
</dbReference>
<comment type="catalytic activity">
    <reaction evidence="4">
        <text>holo-[ACP] + malonyl-CoA = malonyl-[ACP] + CoA</text>
        <dbReference type="Rhea" id="RHEA:41792"/>
        <dbReference type="Rhea" id="RHEA-COMP:9623"/>
        <dbReference type="Rhea" id="RHEA-COMP:9685"/>
        <dbReference type="ChEBI" id="CHEBI:57287"/>
        <dbReference type="ChEBI" id="CHEBI:57384"/>
        <dbReference type="ChEBI" id="CHEBI:64479"/>
        <dbReference type="ChEBI" id="CHEBI:78449"/>
        <dbReference type="EC" id="2.3.1.39"/>
    </reaction>
</comment>
<dbReference type="InterPro" id="IPR016035">
    <property type="entry name" value="Acyl_Trfase/lysoPLipase"/>
</dbReference>
<dbReference type="EMBL" id="JAWIZZ010000045">
    <property type="protein sequence ID" value="KAK5780023.1"/>
    <property type="molecule type" value="Genomic_DNA"/>
</dbReference>
<dbReference type="EC" id="2.3.1.39" evidence="1"/>
<keyword evidence="3" id="KW-0012">Acyltransferase</keyword>
<protein>
    <recommendedName>
        <fullName evidence="1">[acyl-carrier-protein] S-malonyltransferase</fullName>
        <ecNumber evidence="1">2.3.1.39</ecNumber>
    </recommendedName>
</protein>
<evidence type="ECO:0000256" key="3">
    <source>
        <dbReference type="ARBA" id="ARBA00023315"/>
    </source>
</evidence>
<evidence type="ECO:0000256" key="4">
    <source>
        <dbReference type="ARBA" id="ARBA00048462"/>
    </source>
</evidence>
<evidence type="ECO:0000313" key="6">
    <source>
        <dbReference type="Proteomes" id="UP001306508"/>
    </source>
</evidence>
<reference evidence="6" key="1">
    <citation type="submission" date="2023-07" db="EMBL/GenBank/DDBJ databases">
        <title>A draft genome of Kazachstania heterogenica Y-27499.</title>
        <authorList>
            <person name="Donic C."/>
            <person name="Kralova J.S."/>
            <person name="Fidel L."/>
            <person name="Ben-Dor S."/>
            <person name="Jung S."/>
        </authorList>
    </citation>
    <scope>NUCLEOTIDE SEQUENCE [LARGE SCALE GENOMIC DNA]</scope>
    <source>
        <strain evidence="6">Y27499</strain>
    </source>
</reference>
<dbReference type="GO" id="GO:0005739">
    <property type="term" value="C:mitochondrion"/>
    <property type="evidence" value="ECO:0007669"/>
    <property type="project" value="TreeGrafter"/>
</dbReference>
<dbReference type="GO" id="GO:0004314">
    <property type="term" value="F:[acyl-carrier-protein] S-malonyltransferase activity"/>
    <property type="evidence" value="ECO:0007669"/>
    <property type="project" value="UniProtKB-EC"/>
</dbReference>
<proteinExistence type="predicted"/>
<dbReference type="Proteomes" id="UP001306508">
    <property type="component" value="Unassembled WGS sequence"/>
</dbReference>
<evidence type="ECO:0000313" key="5">
    <source>
        <dbReference type="EMBL" id="KAK5780023.1"/>
    </source>
</evidence>
<dbReference type="AlphaFoldDB" id="A0AAN7WH53"/>
<keyword evidence="2" id="KW-0808">Transferase</keyword>
<evidence type="ECO:0000256" key="2">
    <source>
        <dbReference type="ARBA" id="ARBA00022679"/>
    </source>
</evidence>
<dbReference type="Gene3D" id="3.40.366.10">
    <property type="entry name" value="Malonyl-Coenzyme A Acyl Carrier Protein, domain 2"/>
    <property type="match status" value="1"/>
</dbReference>
<dbReference type="InterPro" id="IPR050858">
    <property type="entry name" value="Mal-CoA-ACP_Trans/PKS_FabD"/>
</dbReference>
<evidence type="ECO:0000256" key="1">
    <source>
        <dbReference type="ARBA" id="ARBA00013258"/>
    </source>
</evidence>
<gene>
    <name evidence="5" type="ORF">RI543_002563</name>
</gene>
<organism evidence="5 6">
    <name type="scientific">Arxiozyma heterogenica</name>
    <dbReference type="NCBI Taxonomy" id="278026"/>
    <lineage>
        <taxon>Eukaryota</taxon>
        <taxon>Fungi</taxon>
        <taxon>Dikarya</taxon>
        <taxon>Ascomycota</taxon>
        <taxon>Saccharomycotina</taxon>
        <taxon>Saccharomycetes</taxon>
        <taxon>Saccharomycetales</taxon>
        <taxon>Saccharomycetaceae</taxon>
        <taxon>Arxiozyma</taxon>
    </lineage>
</organism>
<name>A0AAN7WH53_9SACH</name>
<dbReference type="Gene3D" id="3.30.70.250">
    <property type="entry name" value="Malonyl-CoA ACP transacylase, ACP-binding"/>
    <property type="match status" value="1"/>
</dbReference>
<accession>A0AAN7WH53</accession>
<dbReference type="GO" id="GO:0006633">
    <property type="term" value="P:fatty acid biosynthetic process"/>
    <property type="evidence" value="ECO:0007669"/>
    <property type="project" value="TreeGrafter"/>
</dbReference>
<dbReference type="SUPFAM" id="SSF52151">
    <property type="entry name" value="FabD/lysophospholipase-like"/>
    <property type="match status" value="1"/>
</dbReference>